<organism evidence="3 4">
    <name type="scientific">Ketobacter alkanivorans</name>
    <dbReference type="NCBI Taxonomy" id="1917421"/>
    <lineage>
        <taxon>Bacteria</taxon>
        <taxon>Pseudomonadati</taxon>
        <taxon>Pseudomonadota</taxon>
        <taxon>Gammaproteobacteria</taxon>
        <taxon>Pseudomonadales</taxon>
        <taxon>Ketobacteraceae</taxon>
        <taxon>Ketobacter</taxon>
    </lineage>
</organism>
<sequence>MFGLKAPTLSILVCSLAALWYPESASLAQTEAPPAAQSQPADQPKAAVERNETLRNESVAALLASTDSATESQWLGSGKDRFLALYRADHSGETFANALILHDNLQNPDWPGVVRTLRQQLAAKGWNTLSIAVPDYRPIQKIPPRTATTDADAEGKAMGNDAAELDTEATEPPDMMPSYEPPGDSKAGSDAEIKAEDVPQKLDSRVRSATQYLAGKSPLPLVIIALGSSATLVTKQAQTLFLQDISGLVIIDPAPLPELKGFDESKDMTDLRIPVLDIAPEFYARSNPATRKQNATRLQHQGYQQRVIPGSSQDFTGYERVLLKAIRGWGETLFKP</sequence>
<gene>
    <name evidence="3" type="ORF">Kalk_15785</name>
</gene>
<evidence type="ECO:0000313" key="3">
    <source>
        <dbReference type="EMBL" id="AUM13797.1"/>
    </source>
</evidence>
<protein>
    <recommendedName>
        <fullName evidence="5">DUF3530 domain-containing protein</fullName>
    </recommendedName>
</protein>
<accession>A0A2K9LNI2</accession>
<dbReference type="KEGG" id="kak:Kalk_15785"/>
<dbReference type="InterPro" id="IPR022529">
    <property type="entry name" value="DUF3530"/>
</dbReference>
<dbReference type="Proteomes" id="UP000235116">
    <property type="component" value="Chromosome"/>
</dbReference>
<evidence type="ECO:0000313" key="4">
    <source>
        <dbReference type="Proteomes" id="UP000235116"/>
    </source>
</evidence>
<feature type="region of interest" description="Disordered" evidence="1">
    <location>
        <begin position="166"/>
        <end position="190"/>
    </location>
</feature>
<reference evidence="4" key="1">
    <citation type="submission" date="2017-08" db="EMBL/GenBank/DDBJ databases">
        <title>Direct submision.</title>
        <authorList>
            <person name="Kim S.-J."/>
            <person name="Rhee S.-K."/>
        </authorList>
    </citation>
    <scope>NUCLEOTIDE SEQUENCE [LARGE SCALE GENOMIC DNA]</scope>
    <source>
        <strain evidence="4">GI5</strain>
    </source>
</reference>
<name>A0A2K9LNI2_9GAMM</name>
<keyword evidence="2" id="KW-0732">Signal</keyword>
<evidence type="ECO:0000256" key="1">
    <source>
        <dbReference type="SAM" id="MobiDB-lite"/>
    </source>
</evidence>
<feature type="signal peptide" evidence="2">
    <location>
        <begin position="1"/>
        <end position="25"/>
    </location>
</feature>
<dbReference type="RefSeq" id="WP_101895172.1">
    <property type="nucleotide sequence ID" value="NZ_CP022684.1"/>
</dbReference>
<dbReference type="OrthoDB" id="6193602at2"/>
<proteinExistence type="predicted"/>
<evidence type="ECO:0008006" key="5">
    <source>
        <dbReference type="Google" id="ProtNLM"/>
    </source>
</evidence>
<keyword evidence="4" id="KW-1185">Reference proteome</keyword>
<dbReference type="Pfam" id="PF12048">
    <property type="entry name" value="DUF3530"/>
    <property type="match status" value="1"/>
</dbReference>
<dbReference type="EMBL" id="CP022684">
    <property type="protein sequence ID" value="AUM13797.1"/>
    <property type="molecule type" value="Genomic_DNA"/>
</dbReference>
<feature type="chain" id="PRO_5014947102" description="DUF3530 domain-containing protein" evidence="2">
    <location>
        <begin position="26"/>
        <end position="336"/>
    </location>
</feature>
<evidence type="ECO:0000256" key="2">
    <source>
        <dbReference type="SAM" id="SignalP"/>
    </source>
</evidence>
<dbReference type="AlphaFoldDB" id="A0A2K9LNI2"/>